<dbReference type="InterPro" id="IPR007420">
    <property type="entry name" value="DUF465"/>
</dbReference>
<protein>
    <recommendedName>
        <fullName evidence="4">DUF465 domain-containing protein</fullName>
    </recommendedName>
</protein>
<sequence length="58" mass="6598">MSLSSHLMELKKKHAILSDKVEEAQRSPGIDGLQVAELKKQKLRLKEEISRLSAETMH</sequence>
<proteinExistence type="predicted"/>
<dbReference type="RefSeq" id="WP_076444854.1">
    <property type="nucleotide sequence ID" value="NZ_FTOQ01000001.1"/>
</dbReference>
<dbReference type="EMBL" id="FTOQ01000001">
    <property type="protein sequence ID" value="SIS59103.1"/>
    <property type="molecule type" value="Genomic_DNA"/>
</dbReference>
<dbReference type="InterPro" id="IPR038444">
    <property type="entry name" value="DUF465_sf"/>
</dbReference>
<evidence type="ECO:0000313" key="3">
    <source>
        <dbReference type="Proteomes" id="UP000186684"/>
    </source>
</evidence>
<dbReference type="STRING" id="633194.SAMN05421759_101618"/>
<feature type="coiled-coil region" evidence="1">
    <location>
        <begin position="7"/>
        <end position="55"/>
    </location>
</feature>
<evidence type="ECO:0008006" key="4">
    <source>
        <dbReference type="Google" id="ProtNLM"/>
    </source>
</evidence>
<name>A0A1N7KC22_9RHOB</name>
<keyword evidence="1" id="KW-0175">Coiled coil</keyword>
<dbReference type="Proteomes" id="UP000186684">
    <property type="component" value="Unassembled WGS sequence"/>
</dbReference>
<keyword evidence="3" id="KW-1185">Reference proteome</keyword>
<dbReference type="AlphaFoldDB" id="A0A1N7KC22"/>
<evidence type="ECO:0000313" key="2">
    <source>
        <dbReference type="EMBL" id="SIS59103.1"/>
    </source>
</evidence>
<reference evidence="3" key="1">
    <citation type="submission" date="2017-01" db="EMBL/GenBank/DDBJ databases">
        <authorList>
            <person name="Varghese N."/>
            <person name="Submissions S."/>
        </authorList>
    </citation>
    <scope>NUCLEOTIDE SEQUENCE [LARGE SCALE GENOMIC DNA]</scope>
    <source>
        <strain evidence="3">DSM 29430</strain>
    </source>
</reference>
<dbReference type="OrthoDB" id="7362854at2"/>
<organism evidence="2 3">
    <name type="scientific">Roseivivax lentus</name>
    <dbReference type="NCBI Taxonomy" id="633194"/>
    <lineage>
        <taxon>Bacteria</taxon>
        <taxon>Pseudomonadati</taxon>
        <taxon>Pseudomonadota</taxon>
        <taxon>Alphaproteobacteria</taxon>
        <taxon>Rhodobacterales</taxon>
        <taxon>Roseobacteraceae</taxon>
        <taxon>Roseivivax</taxon>
    </lineage>
</organism>
<dbReference type="Pfam" id="PF04325">
    <property type="entry name" value="DUF465"/>
    <property type="match status" value="1"/>
</dbReference>
<dbReference type="Gene3D" id="6.10.280.50">
    <property type="match status" value="1"/>
</dbReference>
<gene>
    <name evidence="2" type="ORF">SAMN05421759_101618</name>
</gene>
<accession>A0A1N7KC22</accession>
<evidence type="ECO:0000256" key="1">
    <source>
        <dbReference type="SAM" id="Coils"/>
    </source>
</evidence>